<proteinExistence type="predicted"/>
<dbReference type="RefSeq" id="WP_317488696.1">
    <property type="nucleotide sequence ID" value="NZ_CP136051.1"/>
</dbReference>
<feature type="chain" id="PRO_5047313944" evidence="1">
    <location>
        <begin position="21"/>
        <end position="318"/>
    </location>
</feature>
<evidence type="ECO:0000313" key="2">
    <source>
        <dbReference type="EMBL" id="WOK05954.1"/>
    </source>
</evidence>
<dbReference type="Proteomes" id="UP001302349">
    <property type="component" value="Chromosome"/>
</dbReference>
<name>A0ABZ0IP41_9BACT</name>
<protein>
    <submittedName>
        <fullName evidence="2">Type IX secretion system membrane protein PorP/SprF</fullName>
    </submittedName>
</protein>
<accession>A0ABZ0IP41</accession>
<reference evidence="2 3" key="1">
    <citation type="journal article" date="2023" name="Microbiol. Resour. Announc.">
        <title>Complete Genome Sequence of Imperialibacter roseus strain P4T.</title>
        <authorList>
            <person name="Tizabi D.R."/>
            <person name="Bachvaroff T."/>
            <person name="Hill R.T."/>
        </authorList>
    </citation>
    <scope>NUCLEOTIDE SEQUENCE [LARGE SCALE GENOMIC DNA]</scope>
    <source>
        <strain evidence="2 3">P4T</strain>
    </source>
</reference>
<dbReference type="Pfam" id="PF11751">
    <property type="entry name" value="PorP_SprF"/>
    <property type="match status" value="1"/>
</dbReference>
<evidence type="ECO:0000313" key="3">
    <source>
        <dbReference type="Proteomes" id="UP001302349"/>
    </source>
</evidence>
<gene>
    <name evidence="2" type="ORF">RT717_23030</name>
</gene>
<dbReference type="InterPro" id="IPR019861">
    <property type="entry name" value="PorP/SprF_Bacteroidetes"/>
</dbReference>
<dbReference type="NCBIfam" id="TIGR03519">
    <property type="entry name" value="T9SS_PorP_fam"/>
    <property type="match status" value="1"/>
</dbReference>
<keyword evidence="3" id="KW-1185">Reference proteome</keyword>
<evidence type="ECO:0000256" key="1">
    <source>
        <dbReference type="SAM" id="SignalP"/>
    </source>
</evidence>
<organism evidence="2 3">
    <name type="scientific">Imperialibacter roseus</name>
    <dbReference type="NCBI Taxonomy" id="1324217"/>
    <lineage>
        <taxon>Bacteria</taxon>
        <taxon>Pseudomonadati</taxon>
        <taxon>Bacteroidota</taxon>
        <taxon>Cytophagia</taxon>
        <taxon>Cytophagales</taxon>
        <taxon>Flammeovirgaceae</taxon>
        <taxon>Imperialibacter</taxon>
    </lineage>
</organism>
<feature type="signal peptide" evidence="1">
    <location>
        <begin position="1"/>
        <end position="20"/>
    </location>
</feature>
<dbReference type="EMBL" id="CP136051">
    <property type="protein sequence ID" value="WOK05954.1"/>
    <property type="molecule type" value="Genomic_DNA"/>
</dbReference>
<keyword evidence="1" id="KW-0732">Signal</keyword>
<sequence>MRNKLFFIILLTGAGYTASAQQDAHFSHYMFNQALYNPAWLTQEKSGYVSALHRTQWAGYATSFDGSGGAPTTQQFNFGMPLATMPGAVGVTAIHDQLGPLTNVHLQFLGAYYKNFNRGRVSIGLRPSLVMQTIDFDQWRFVDPNDPLNKGGRESQLRPDLSFGAMYSNTDFYLGVGINHILSPSFDFGIAQIENRLERSVNLMAGYSFKPTYNLEVSPSVLVRSTFKTFTFDASAIATYQNKLWGGLGFRESEAMIVLLGYNFLKDGILKVGYSFDYVIESREAKQSTSHEVFVRYKLGGLTGGGGKKIIRTPRFRF</sequence>